<dbReference type="InterPro" id="IPR035965">
    <property type="entry name" value="PAS-like_dom_sf"/>
</dbReference>
<accession>A0A348ALS1</accession>
<evidence type="ECO:0000256" key="3">
    <source>
        <dbReference type="ARBA" id="ARBA00022553"/>
    </source>
</evidence>
<evidence type="ECO:0000313" key="12">
    <source>
        <dbReference type="EMBL" id="BBB92019.1"/>
    </source>
</evidence>
<feature type="domain" description="PAC" evidence="11">
    <location>
        <begin position="365"/>
        <end position="419"/>
    </location>
</feature>
<dbReference type="SMART" id="SM00086">
    <property type="entry name" value="PAC"/>
    <property type="match status" value="1"/>
</dbReference>
<dbReference type="CDD" id="cd00130">
    <property type="entry name" value="PAS"/>
    <property type="match status" value="1"/>
</dbReference>
<dbReference type="PROSITE" id="PS50109">
    <property type="entry name" value="HIS_KIN"/>
    <property type="match status" value="1"/>
</dbReference>
<dbReference type="NCBIfam" id="TIGR00229">
    <property type="entry name" value="sensory_box"/>
    <property type="match status" value="1"/>
</dbReference>
<dbReference type="SUPFAM" id="SSF55781">
    <property type="entry name" value="GAF domain-like"/>
    <property type="match status" value="1"/>
</dbReference>
<dbReference type="InterPro" id="IPR013767">
    <property type="entry name" value="PAS_fold"/>
</dbReference>
<dbReference type="GO" id="GO:0000155">
    <property type="term" value="F:phosphorelay sensor kinase activity"/>
    <property type="evidence" value="ECO:0007669"/>
    <property type="project" value="InterPro"/>
</dbReference>
<proteinExistence type="predicted"/>
<dbReference type="CDD" id="cd00082">
    <property type="entry name" value="HisKA"/>
    <property type="match status" value="1"/>
</dbReference>
<dbReference type="SUPFAM" id="SSF47384">
    <property type="entry name" value="Homodimeric domain of signal transducing histidine kinase"/>
    <property type="match status" value="1"/>
</dbReference>
<keyword evidence="6" id="KW-0418">Kinase</keyword>
<name>A0A348ALS1_9FIRM</name>
<evidence type="ECO:0000256" key="6">
    <source>
        <dbReference type="ARBA" id="ARBA00022777"/>
    </source>
</evidence>
<evidence type="ECO:0000313" key="13">
    <source>
        <dbReference type="Proteomes" id="UP000276437"/>
    </source>
</evidence>
<dbReference type="GO" id="GO:0005524">
    <property type="term" value="F:ATP binding"/>
    <property type="evidence" value="ECO:0007669"/>
    <property type="project" value="UniProtKB-KW"/>
</dbReference>
<dbReference type="SMART" id="SM00091">
    <property type="entry name" value="PAS"/>
    <property type="match status" value="2"/>
</dbReference>
<evidence type="ECO:0000256" key="2">
    <source>
        <dbReference type="ARBA" id="ARBA00012438"/>
    </source>
</evidence>
<dbReference type="InterPro" id="IPR005467">
    <property type="entry name" value="His_kinase_dom"/>
</dbReference>
<dbReference type="EMBL" id="AP018449">
    <property type="protein sequence ID" value="BBB92019.1"/>
    <property type="molecule type" value="Genomic_DNA"/>
</dbReference>
<evidence type="ECO:0000256" key="8">
    <source>
        <dbReference type="ARBA" id="ARBA00023012"/>
    </source>
</evidence>
<dbReference type="EC" id="2.7.13.3" evidence="2"/>
<dbReference type="InterPro" id="IPR036890">
    <property type="entry name" value="HATPase_C_sf"/>
</dbReference>
<dbReference type="InterPro" id="IPR003594">
    <property type="entry name" value="HATPase_dom"/>
</dbReference>
<dbReference type="RefSeq" id="WP_324332196.1">
    <property type="nucleotide sequence ID" value="NZ_DAINIT010000003.1"/>
</dbReference>
<sequence>MVPRDATFTDCKNFHTEMAAHKQSILDWFPDTIFQVSRSGIILFFKPSKQYSLLLSQEAAGQHISAVLPWHPAMAATEAIAAAFNTGEIQLFEYTLNHNNKTMYFEARVTKTGGEEALIVVRDISEWRRSEASDLLLLDVAVKVQEEQSLEKILNLVCERIKMIFGVRLIWVERKEADRSVKSFAADGETARFLQESTIDLAEGSGLTGTVLRTGKFQLMDIEDPRMLSWRKQLVKYAVTTGAAFPLKVGGLILGALTIFTDDRDFWIKRTIVQLTNIAEQVALAIHITANRQRLRLLTAGLESAANAILITSRKGDIQWVNPAFLELSGYSAAELMGSNIRILESGQHPKSFYKTMWQYISAGRIWHGEVINRRKDGSRYTAEMTITPVRDEAGKIANFISIIQDVTQRKQAEYEMLEAREAVARTERLSALGIMAAGIAHEINQPLNALKVVADGMLYWYGKGKVPAIDKVMENIQDISKDADRIDAIIKHMRSLIYSSDSTQQKLCNINLAVEESLSLLGAQLKSHNIEVKTVLAAELPLVAGNSTQLEQIIINLLVNAMHALDTVDKPDKQITIATGRKKGRVFLEVGDNGPGISGKIKSKIFDPFFTTKPAGEGMGLGLSVVHSIVTSYGGQIKVNDNRTTGGVTFRIEFPAAIEKQKGERPT</sequence>
<dbReference type="Gene3D" id="3.30.450.20">
    <property type="entry name" value="PAS domain"/>
    <property type="match status" value="2"/>
</dbReference>
<dbReference type="SUPFAM" id="SSF55874">
    <property type="entry name" value="ATPase domain of HSP90 chaperone/DNA topoisomerase II/histidine kinase"/>
    <property type="match status" value="1"/>
</dbReference>
<dbReference type="SUPFAM" id="SSF55785">
    <property type="entry name" value="PYP-like sensor domain (PAS domain)"/>
    <property type="match status" value="2"/>
</dbReference>
<evidence type="ECO:0000259" key="10">
    <source>
        <dbReference type="PROSITE" id="PS50112"/>
    </source>
</evidence>
<dbReference type="GO" id="GO:0006355">
    <property type="term" value="P:regulation of DNA-templated transcription"/>
    <property type="evidence" value="ECO:0007669"/>
    <property type="project" value="InterPro"/>
</dbReference>
<dbReference type="InterPro" id="IPR000700">
    <property type="entry name" value="PAS-assoc_C"/>
</dbReference>
<organism evidence="12 13">
    <name type="scientific">Methylomusa anaerophila</name>
    <dbReference type="NCBI Taxonomy" id="1930071"/>
    <lineage>
        <taxon>Bacteria</taxon>
        <taxon>Bacillati</taxon>
        <taxon>Bacillota</taxon>
        <taxon>Negativicutes</taxon>
        <taxon>Selenomonadales</taxon>
        <taxon>Sporomusaceae</taxon>
        <taxon>Methylomusa</taxon>
    </lineage>
</organism>
<feature type="domain" description="Histidine kinase" evidence="9">
    <location>
        <begin position="439"/>
        <end position="659"/>
    </location>
</feature>
<evidence type="ECO:0000256" key="1">
    <source>
        <dbReference type="ARBA" id="ARBA00000085"/>
    </source>
</evidence>
<dbReference type="Gene3D" id="3.30.450.40">
    <property type="match status" value="1"/>
</dbReference>
<evidence type="ECO:0000256" key="4">
    <source>
        <dbReference type="ARBA" id="ARBA00022679"/>
    </source>
</evidence>
<reference evidence="12 13" key="1">
    <citation type="journal article" date="2018" name="Int. J. Syst. Evol. Microbiol.">
        <title>Methylomusa anaerophila gen. nov., sp. nov., an anaerobic methanol-utilizing bacterium isolated from a microbial fuel cell.</title>
        <authorList>
            <person name="Amano N."/>
            <person name="Yamamuro A."/>
            <person name="Miyahara M."/>
            <person name="Kouzuma A."/>
            <person name="Abe T."/>
            <person name="Watanabe K."/>
        </authorList>
    </citation>
    <scope>NUCLEOTIDE SEQUENCE [LARGE SCALE GENOMIC DNA]</scope>
    <source>
        <strain evidence="12 13">MMFC1</strain>
    </source>
</reference>
<dbReference type="Gene3D" id="3.30.565.10">
    <property type="entry name" value="Histidine kinase-like ATPase, C-terminal domain"/>
    <property type="match status" value="1"/>
</dbReference>
<keyword evidence="13" id="KW-1185">Reference proteome</keyword>
<gene>
    <name evidence="12" type="primary">fixL</name>
    <name evidence="12" type="ORF">MAMMFC1_02704</name>
</gene>
<dbReference type="AlphaFoldDB" id="A0A348ALS1"/>
<dbReference type="SMART" id="SM00387">
    <property type="entry name" value="HATPase_c"/>
    <property type="match status" value="1"/>
</dbReference>
<dbReference type="SMART" id="SM00065">
    <property type="entry name" value="GAF"/>
    <property type="match status" value="1"/>
</dbReference>
<evidence type="ECO:0000256" key="7">
    <source>
        <dbReference type="ARBA" id="ARBA00022840"/>
    </source>
</evidence>
<dbReference type="PANTHER" id="PTHR43065:SF46">
    <property type="entry name" value="C4-DICARBOXYLATE TRANSPORT SENSOR PROTEIN DCTB"/>
    <property type="match status" value="1"/>
</dbReference>
<dbReference type="SMART" id="SM00388">
    <property type="entry name" value="HisKA"/>
    <property type="match status" value="1"/>
</dbReference>
<keyword evidence="5" id="KW-0547">Nucleotide-binding</keyword>
<dbReference type="InterPro" id="IPR003018">
    <property type="entry name" value="GAF"/>
</dbReference>
<dbReference type="Pfam" id="PF00512">
    <property type="entry name" value="HisKA"/>
    <property type="match status" value="1"/>
</dbReference>
<dbReference type="Pfam" id="PF13185">
    <property type="entry name" value="GAF_2"/>
    <property type="match status" value="1"/>
</dbReference>
<dbReference type="InterPro" id="IPR003661">
    <property type="entry name" value="HisK_dim/P_dom"/>
</dbReference>
<dbReference type="InterPro" id="IPR036097">
    <property type="entry name" value="HisK_dim/P_sf"/>
</dbReference>
<dbReference type="Gene3D" id="1.10.287.130">
    <property type="match status" value="1"/>
</dbReference>
<dbReference type="Pfam" id="PF02518">
    <property type="entry name" value="HATPase_c"/>
    <property type="match status" value="1"/>
</dbReference>
<evidence type="ECO:0000259" key="11">
    <source>
        <dbReference type="PROSITE" id="PS50113"/>
    </source>
</evidence>
<dbReference type="PRINTS" id="PR00344">
    <property type="entry name" value="BCTRLSENSOR"/>
</dbReference>
<dbReference type="Pfam" id="PF00989">
    <property type="entry name" value="PAS"/>
    <property type="match status" value="1"/>
</dbReference>
<feature type="domain" description="PAS" evidence="10">
    <location>
        <begin position="294"/>
        <end position="352"/>
    </location>
</feature>
<dbReference type="InterPro" id="IPR000014">
    <property type="entry name" value="PAS"/>
</dbReference>
<dbReference type="InterPro" id="IPR004358">
    <property type="entry name" value="Sig_transdc_His_kin-like_C"/>
</dbReference>
<keyword evidence="4 12" id="KW-0808">Transferase</keyword>
<dbReference type="PROSITE" id="PS50112">
    <property type="entry name" value="PAS"/>
    <property type="match status" value="1"/>
</dbReference>
<dbReference type="PANTHER" id="PTHR43065">
    <property type="entry name" value="SENSOR HISTIDINE KINASE"/>
    <property type="match status" value="1"/>
</dbReference>
<dbReference type="PROSITE" id="PS50113">
    <property type="entry name" value="PAC"/>
    <property type="match status" value="1"/>
</dbReference>
<comment type="catalytic activity">
    <reaction evidence="1">
        <text>ATP + protein L-histidine = ADP + protein N-phospho-L-histidine.</text>
        <dbReference type="EC" id="2.7.13.3"/>
    </reaction>
</comment>
<keyword evidence="7" id="KW-0067">ATP-binding</keyword>
<dbReference type="KEGG" id="mana:MAMMFC1_02704"/>
<dbReference type="Proteomes" id="UP000276437">
    <property type="component" value="Chromosome"/>
</dbReference>
<dbReference type="InterPro" id="IPR001610">
    <property type="entry name" value="PAC"/>
</dbReference>
<evidence type="ECO:0000259" key="9">
    <source>
        <dbReference type="PROSITE" id="PS50109"/>
    </source>
</evidence>
<evidence type="ECO:0000256" key="5">
    <source>
        <dbReference type="ARBA" id="ARBA00022741"/>
    </source>
</evidence>
<dbReference type="InterPro" id="IPR029016">
    <property type="entry name" value="GAF-like_dom_sf"/>
</dbReference>
<keyword evidence="3" id="KW-0597">Phosphoprotein</keyword>
<keyword evidence="8" id="KW-0902">Two-component regulatory system</keyword>
<protein>
    <recommendedName>
        <fullName evidence="2">histidine kinase</fullName>
        <ecNumber evidence="2">2.7.13.3</ecNumber>
    </recommendedName>
</protein>